<comment type="caution">
    <text evidence="15">The sequence shown here is derived from an EMBL/GenBank/DDBJ whole genome shotgun (WGS) entry which is preliminary data.</text>
</comment>
<dbReference type="Pfam" id="PF01786">
    <property type="entry name" value="AOX"/>
    <property type="match status" value="1"/>
</dbReference>
<evidence type="ECO:0000313" key="15">
    <source>
        <dbReference type="EMBL" id="PHT73750.1"/>
    </source>
</evidence>
<evidence type="ECO:0000256" key="3">
    <source>
        <dbReference type="ARBA" id="ARBA00008388"/>
    </source>
</evidence>
<dbReference type="InterPro" id="IPR002680">
    <property type="entry name" value="AOX"/>
</dbReference>
<evidence type="ECO:0000256" key="10">
    <source>
        <dbReference type="ARBA" id="ARBA00023002"/>
    </source>
</evidence>
<proteinExistence type="inferred from homology"/>
<evidence type="ECO:0000313" key="16">
    <source>
        <dbReference type="Proteomes" id="UP000222542"/>
    </source>
</evidence>
<keyword evidence="4" id="KW-0813">Transport</keyword>
<comment type="cofactor">
    <cofactor evidence="13">
        <name>Fe cation</name>
        <dbReference type="ChEBI" id="CHEBI:24875"/>
    </cofactor>
    <text evidence="13">Binds 2 iron ions per subunit.</text>
</comment>
<keyword evidence="12 13" id="KW-0472">Membrane</keyword>
<comment type="catalytic activity">
    <reaction evidence="1 13">
        <text>2 a ubiquinol + O2 = 2 a ubiquinone + 2 H2O</text>
        <dbReference type="Rhea" id="RHEA:30255"/>
        <dbReference type="Rhea" id="RHEA-COMP:9565"/>
        <dbReference type="Rhea" id="RHEA-COMP:9566"/>
        <dbReference type="ChEBI" id="CHEBI:15377"/>
        <dbReference type="ChEBI" id="CHEBI:15379"/>
        <dbReference type="ChEBI" id="CHEBI:16389"/>
        <dbReference type="ChEBI" id="CHEBI:17976"/>
        <dbReference type="EC" id="1.10.3.11"/>
    </reaction>
</comment>
<evidence type="ECO:0000256" key="1">
    <source>
        <dbReference type="ARBA" id="ARBA00001192"/>
    </source>
</evidence>
<gene>
    <name evidence="15" type="ORF">T459_24535</name>
</gene>
<evidence type="ECO:0000256" key="13">
    <source>
        <dbReference type="RuleBase" id="RU003779"/>
    </source>
</evidence>
<dbReference type="Gramene" id="PHT73750">
    <property type="protein sequence ID" value="PHT73750"/>
    <property type="gene ID" value="T459_24535"/>
</dbReference>
<accession>A0A2G2YVF8</accession>
<evidence type="ECO:0000256" key="14">
    <source>
        <dbReference type="SAM" id="MobiDB-lite"/>
    </source>
</evidence>
<keyword evidence="10 13" id="KW-0560">Oxidoreductase</keyword>
<feature type="compositionally biased region" description="Polar residues" evidence="14">
    <location>
        <begin position="1"/>
        <end position="13"/>
    </location>
</feature>
<sequence length="372" mass="41779">MLNDLQGTDLSTTDSREKVYPKEVAAAASGEKLDDISGLPSDDSENGLPDIPCPNEVSAKNLGEEDSSPEHDLEDRKPNMVLSGNNSGLARRGGLWPLNGFQNMTHLESDSECKLYLESNILVQRKQMPEAANADKLSELELENVCDEQCENAIQSAKLPLLSNFRLSQVESYPILGSYSVGESALTRFGDQLHCKKSRRQYVVHQPRRNSKLEGAFFNFYFVLYLLSPSLHTELLVIWKRSLYTYYLYLNYIDHGEIENVPAPAIAIDYWRLPKDVTLKDVVTVIRADEAHHRDVNHFASPWETYQADLSIDLSKHHVPKKFLDKVEPLQGSFGPLWFGIPIEARAPARVVTFSATFGQNSGLNGGKYFVS</sequence>
<evidence type="ECO:0000256" key="5">
    <source>
        <dbReference type="ARBA" id="ARBA00022660"/>
    </source>
</evidence>
<comment type="similarity">
    <text evidence="3 13">Belongs to the alternative oxidase family.</text>
</comment>
<dbReference type="GO" id="GO:0102721">
    <property type="term" value="F:ubiquinol:oxygen oxidoreductase activity"/>
    <property type="evidence" value="ECO:0007669"/>
    <property type="project" value="UniProtKB-EC"/>
</dbReference>
<dbReference type="PANTHER" id="PTHR31803">
    <property type="entry name" value="ALTERNATIVE OXIDASE"/>
    <property type="match status" value="1"/>
</dbReference>
<dbReference type="PANTHER" id="PTHR31803:SF6">
    <property type="entry name" value="UBIQUINOL OXIDASE 2, MITOCHONDRIAL"/>
    <property type="match status" value="1"/>
</dbReference>
<reference evidence="15 16" key="2">
    <citation type="journal article" date="2017" name="Genome Biol.">
        <title>New reference genome sequences of hot pepper reveal the massive evolution of plant disease-resistance genes by retroduplication.</title>
        <authorList>
            <person name="Kim S."/>
            <person name="Park J."/>
            <person name="Yeom S.I."/>
            <person name="Kim Y.M."/>
            <person name="Seo E."/>
            <person name="Kim K.T."/>
            <person name="Kim M.S."/>
            <person name="Lee J.M."/>
            <person name="Cheong K."/>
            <person name="Shin H.S."/>
            <person name="Kim S.B."/>
            <person name="Han K."/>
            <person name="Lee J."/>
            <person name="Park M."/>
            <person name="Lee H.A."/>
            <person name="Lee H.Y."/>
            <person name="Lee Y."/>
            <person name="Oh S."/>
            <person name="Lee J.H."/>
            <person name="Choi E."/>
            <person name="Choi E."/>
            <person name="Lee S.E."/>
            <person name="Jeon J."/>
            <person name="Kim H."/>
            <person name="Choi G."/>
            <person name="Song H."/>
            <person name="Lee J."/>
            <person name="Lee S.C."/>
            <person name="Kwon J.K."/>
            <person name="Lee H.Y."/>
            <person name="Koo N."/>
            <person name="Hong Y."/>
            <person name="Kim R.W."/>
            <person name="Kang W.H."/>
            <person name="Huh J.H."/>
            <person name="Kang B.C."/>
            <person name="Yang T.J."/>
            <person name="Lee Y.H."/>
            <person name="Bennetzen J.L."/>
            <person name="Choi D."/>
        </authorList>
    </citation>
    <scope>NUCLEOTIDE SEQUENCE [LARGE SCALE GENOMIC DNA]</scope>
    <source>
        <strain evidence="16">cv. CM334</strain>
    </source>
</reference>
<evidence type="ECO:0000256" key="8">
    <source>
        <dbReference type="ARBA" id="ARBA00022982"/>
    </source>
</evidence>
<keyword evidence="5 13" id="KW-0679">Respiratory chain</keyword>
<organism evidence="15 16">
    <name type="scientific">Capsicum annuum</name>
    <name type="common">Capsicum pepper</name>
    <dbReference type="NCBI Taxonomy" id="4072"/>
    <lineage>
        <taxon>Eukaryota</taxon>
        <taxon>Viridiplantae</taxon>
        <taxon>Streptophyta</taxon>
        <taxon>Embryophyta</taxon>
        <taxon>Tracheophyta</taxon>
        <taxon>Spermatophyta</taxon>
        <taxon>Magnoliopsida</taxon>
        <taxon>eudicotyledons</taxon>
        <taxon>Gunneridae</taxon>
        <taxon>Pentapetalae</taxon>
        <taxon>asterids</taxon>
        <taxon>lamiids</taxon>
        <taxon>Solanales</taxon>
        <taxon>Solanaceae</taxon>
        <taxon>Solanoideae</taxon>
        <taxon>Capsiceae</taxon>
        <taxon>Capsicum</taxon>
    </lineage>
</organism>
<dbReference type="GO" id="GO:0009916">
    <property type="term" value="F:alternative oxidase activity"/>
    <property type="evidence" value="ECO:0000318"/>
    <property type="project" value="GO_Central"/>
</dbReference>
<keyword evidence="9" id="KW-1133">Transmembrane helix</keyword>
<keyword evidence="7 13" id="KW-0479">Metal-binding</keyword>
<dbReference type="Gene3D" id="1.20.1260.140">
    <property type="entry name" value="Alternative oxidase"/>
    <property type="match status" value="1"/>
</dbReference>
<feature type="region of interest" description="Disordered" evidence="14">
    <location>
        <begin position="1"/>
        <end position="86"/>
    </location>
</feature>
<dbReference type="GO" id="GO:0005739">
    <property type="term" value="C:mitochondrion"/>
    <property type="evidence" value="ECO:0000318"/>
    <property type="project" value="GO_Central"/>
</dbReference>
<protein>
    <recommendedName>
        <fullName evidence="13">Ubiquinol oxidase</fullName>
        <ecNumber evidence="13">1.10.3.11</ecNumber>
    </recommendedName>
</protein>
<feature type="compositionally biased region" description="Basic and acidic residues" evidence="14">
    <location>
        <begin position="68"/>
        <end position="78"/>
    </location>
</feature>
<evidence type="ECO:0000256" key="4">
    <source>
        <dbReference type="ARBA" id="ARBA00022448"/>
    </source>
</evidence>
<dbReference type="GO" id="GO:0010230">
    <property type="term" value="P:alternative respiration"/>
    <property type="evidence" value="ECO:0000318"/>
    <property type="project" value="GO_Central"/>
</dbReference>
<evidence type="ECO:0000256" key="2">
    <source>
        <dbReference type="ARBA" id="ARBA00004370"/>
    </source>
</evidence>
<dbReference type="InterPro" id="IPR038659">
    <property type="entry name" value="AOX_sf"/>
</dbReference>
<dbReference type="GO" id="GO:0046872">
    <property type="term" value="F:metal ion binding"/>
    <property type="evidence" value="ECO:0007669"/>
    <property type="project" value="UniProtKB-UniRule"/>
</dbReference>
<keyword evidence="16" id="KW-1185">Reference proteome</keyword>
<dbReference type="AlphaFoldDB" id="A0A2G2YVF8"/>
<dbReference type="GO" id="GO:0098803">
    <property type="term" value="C:respiratory chain complex"/>
    <property type="evidence" value="ECO:0007669"/>
    <property type="project" value="UniProtKB-UniRule"/>
</dbReference>
<dbReference type="Proteomes" id="UP000222542">
    <property type="component" value="Unassembled WGS sequence"/>
</dbReference>
<dbReference type="EMBL" id="AYRZ02000009">
    <property type="protein sequence ID" value="PHT73750.1"/>
    <property type="molecule type" value="Genomic_DNA"/>
</dbReference>
<dbReference type="EC" id="1.10.3.11" evidence="13"/>
<evidence type="ECO:0000256" key="7">
    <source>
        <dbReference type="ARBA" id="ARBA00022723"/>
    </source>
</evidence>
<evidence type="ECO:0000256" key="11">
    <source>
        <dbReference type="ARBA" id="ARBA00023004"/>
    </source>
</evidence>
<dbReference type="GO" id="GO:0016020">
    <property type="term" value="C:membrane"/>
    <property type="evidence" value="ECO:0007669"/>
    <property type="project" value="UniProtKB-SubCell"/>
</dbReference>
<evidence type="ECO:0000256" key="9">
    <source>
        <dbReference type="ARBA" id="ARBA00022989"/>
    </source>
</evidence>
<keyword evidence="8 13" id="KW-0249">Electron transport</keyword>
<keyword evidence="6 13" id="KW-0812">Transmembrane</keyword>
<dbReference type="GO" id="GO:0106292">
    <property type="term" value="F:superoxide-generating NADPH oxidase activity"/>
    <property type="evidence" value="ECO:0007669"/>
    <property type="project" value="UniProtKB-ARBA"/>
</dbReference>
<comment type="subcellular location">
    <subcellularLocation>
        <location evidence="2">Membrane</location>
    </subcellularLocation>
</comment>
<reference evidence="15 16" key="1">
    <citation type="journal article" date="2014" name="Nat. Genet.">
        <title>Genome sequence of the hot pepper provides insights into the evolution of pungency in Capsicum species.</title>
        <authorList>
            <person name="Kim S."/>
            <person name="Park M."/>
            <person name="Yeom S.I."/>
            <person name="Kim Y.M."/>
            <person name="Lee J.M."/>
            <person name="Lee H.A."/>
            <person name="Seo E."/>
            <person name="Choi J."/>
            <person name="Cheong K."/>
            <person name="Kim K.T."/>
            <person name="Jung K."/>
            <person name="Lee G.W."/>
            <person name="Oh S.K."/>
            <person name="Bae C."/>
            <person name="Kim S.B."/>
            <person name="Lee H.Y."/>
            <person name="Kim S.Y."/>
            <person name="Kim M.S."/>
            <person name="Kang B.C."/>
            <person name="Jo Y.D."/>
            <person name="Yang H.B."/>
            <person name="Jeong H.J."/>
            <person name="Kang W.H."/>
            <person name="Kwon J.K."/>
            <person name="Shin C."/>
            <person name="Lim J.Y."/>
            <person name="Park J.H."/>
            <person name="Huh J.H."/>
            <person name="Kim J.S."/>
            <person name="Kim B.D."/>
            <person name="Cohen O."/>
            <person name="Paran I."/>
            <person name="Suh M.C."/>
            <person name="Lee S.B."/>
            <person name="Kim Y.K."/>
            <person name="Shin Y."/>
            <person name="Noh S.J."/>
            <person name="Park J."/>
            <person name="Seo Y.S."/>
            <person name="Kwon S.Y."/>
            <person name="Kim H.A."/>
            <person name="Park J.M."/>
            <person name="Kim H.J."/>
            <person name="Choi S.B."/>
            <person name="Bosland P.W."/>
            <person name="Reeves G."/>
            <person name="Jo S.H."/>
            <person name="Lee B.W."/>
            <person name="Cho H.T."/>
            <person name="Choi H.S."/>
            <person name="Lee M.S."/>
            <person name="Yu Y."/>
            <person name="Do Choi Y."/>
            <person name="Park B.S."/>
            <person name="van Deynze A."/>
            <person name="Ashrafi H."/>
            <person name="Hill T."/>
            <person name="Kim W.T."/>
            <person name="Pai H.S."/>
            <person name="Ahn H.K."/>
            <person name="Yeam I."/>
            <person name="Giovannoni J.J."/>
            <person name="Rose J.K."/>
            <person name="Sorensen I."/>
            <person name="Lee S.J."/>
            <person name="Kim R.W."/>
            <person name="Choi I.Y."/>
            <person name="Choi B.S."/>
            <person name="Lim J.S."/>
            <person name="Lee Y.H."/>
            <person name="Choi D."/>
        </authorList>
    </citation>
    <scope>NUCLEOTIDE SEQUENCE [LARGE SCALE GENOMIC DNA]</scope>
    <source>
        <strain evidence="16">cv. CM334</strain>
    </source>
</reference>
<evidence type="ECO:0000256" key="6">
    <source>
        <dbReference type="ARBA" id="ARBA00022692"/>
    </source>
</evidence>
<keyword evidence="11 13" id="KW-0408">Iron</keyword>
<evidence type="ECO:0000256" key="12">
    <source>
        <dbReference type="ARBA" id="ARBA00023136"/>
    </source>
</evidence>
<name>A0A2G2YVF8_CAPAN</name>
<dbReference type="STRING" id="4072.A0A2G2YVF8"/>